<keyword evidence="1" id="KW-1133">Transmembrane helix</keyword>
<dbReference type="OrthoDB" id="9928258at2"/>
<dbReference type="AlphaFoldDB" id="A0A1H8EKV8"/>
<gene>
    <name evidence="2" type="ORF">SAMN02745977_00732</name>
</gene>
<dbReference type="STRING" id="1121117.SAMN02745977_00732"/>
<evidence type="ECO:0000256" key="1">
    <source>
        <dbReference type="SAM" id="Phobius"/>
    </source>
</evidence>
<protein>
    <submittedName>
        <fullName evidence="2">Uncharacterized protein</fullName>
    </submittedName>
</protein>
<name>A0A1H8EKV8_9BURK</name>
<evidence type="ECO:0000313" key="2">
    <source>
        <dbReference type="EMBL" id="SEN20211.1"/>
    </source>
</evidence>
<evidence type="ECO:0000313" key="3">
    <source>
        <dbReference type="Proteomes" id="UP000199531"/>
    </source>
</evidence>
<reference evidence="2 3" key="1">
    <citation type="submission" date="2016-10" db="EMBL/GenBank/DDBJ databases">
        <authorList>
            <person name="de Groot N.N."/>
        </authorList>
    </citation>
    <scope>NUCLEOTIDE SEQUENCE [LARGE SCALE GENOMIC DNA]</scope>
    <source>
        <strain evidence="2 3">DSM 15123</strain>
    </source>
</reference>
<feature type="transmembrane region" description="Helical" evidence="1">
    <location>
        <begin position="66"/>
        <end position="90"/>
    </location>
</feature>
<keyword evidence="1" id="KW-0812">Transmembrane</keyword>
<feature type="transmembrane region" description="Helical" evidence="1">
    <location>
        <begin position="113"/>
        <end position="133"/>
    </location>
</feature>
<dbReference type="EMBL" id="FOCW01000001">
    <property type="protein sequence ID" value="SEN20211.1"/>
    <property type="molecule type" value="Genomic_DNA"/>
</dbReference>
<keyword evidence="1" id="KW-0472">Membrane</keyword>
<dbReference type="RefSeq" id="WP_091813966.1">
    <property type="nucleotide sequence ID" value="NZ_FOCW01000001.1"/>
</dbReference>
<proteinExistence type="predicted"/>
<organism evidence="2 3">
    <name type="scientific">Brachymonas denitrificans DSM 15123</name>
    <dbReference type="NCBI Taxonomy" id="1121117"/>
    <lineage>
        <taxon>Bacteria</taxon>
        <taxon>Pseudomonadati</taxon>
        <taxon>Pseudomonadota</taxon>
        <taxon>Betaproteobacteria</taxon>
        <taxon>Burkholderiales</taxon>
        <taxon>Comamonadaceae</taxon>
        <taxon>Brachymonas</taxon>
    </lineage>
</organism>
<accession>A0A1H8EKV8</accession>
<dbReference type="Proteomes" id="UP000199531">
    <property type="component" value="Unassembled WGS sequence"/>
</dbReference>
<keyword evidence="3" id="KW-1185">Reference proteome</keyword>
<sequence length="141" mass="15738">MATAQDALILAEGQAPDWAFHLAEGQWTHSPLLWAWVAAALLAVAIFWMLSARWKPLWRALARSGVVAVLFSPAIVACESISIMPFPILLKLALQHREALTCGAPLVALPPNAMTFGGLWLVLFLAFWVWHWFRQPSPTRR</sequence>
<feature type="transmembrane region" description="Helical" evidence="1">
    <location>
        <begin position="33"/>
        <end position="54"/>
    </location>
</feature>